<keyword evidence="7 8" id="KW-0472">Membrane</keyword>
<gene>
    <name evidence="9" type="ORF">JCM5805K_1468</name>
</gene>
<accession>A0A0B8QTP1</accession>
<evidence type="ECO:0000256" key="2">
    <source>
        <dbReference type="ARBA" id="ARBA00005540"/>
    </source>
</evidence>
<dbReference type="PANTHER" id="PTHR38438:SF1">
    <property type="entry name" value="RIBOFLAVIN TRANSPORTER RIBU"/>
    <property type="match status" value="1"/>
</dbReference>
<evidence type="ECO:0000313" key="9">
    <source>
        <dbReference type="EMBL" id="GAM80357.1"/>
    </source>
</evidence>
<keyword evidence="3" id="KW-0813">Transport</keyword>
<evidence type="ECO:0000256" key="5">
    <source>
        <dbReference type="ARBA" id="ARBA00022692"/>
    </source>
</evidence>
<dbReference type="GO" id="GO:0032217">
    <property type="term" value="F:riboflavin transmembrane transporter activity"/>
    <property type="evidence" value="ECO:0007669"/>
    <property type="project" value="InterPro"/>
</dbReference>
<dbReference type="Gene3D" id="1.10.1760.20">
    <property type="match status" value="1"/>
</dbReference>
<evidence type="ECO:0000256" key="8">
    <source>
        <dbReference type="SAM" id="Phobius"/>
    </source>
</evidence>
<evidence type="ECO:0000256" key="7">
    <source>
        <dbReference type="ARBA" id="ARBA00023136"/>
    </source>
</evidence>
<name>A0A0B8QTP1_LACLL</name>
<evidence type="ECO:0000256" key="4">
    <source>
        <dbReference type="ARBA" id="ARBA00022475"/>
    </source>
</evidence>
<dbReference type="EMBL" id="BBSI01000022">
    <property type="protein sequence ID" value="GAM80357.1"/>
    <property type="molecule type" value="Genomic_DNA"/>
</dbReference>
<evidence type="ECO:0000256" key="3">
    <source>
        <dbReference type="ARBA" id="ARBA00022448"/>
    </source>
</evidence>
<sequence>MLATVKSGWKKMNNFCSVINFGWITVFSQTKNVYQLPRNLKNYFLIFGGFFMSKTRRMVLIAMLAALSTILLLPILQFPLLPGIDFMKVELSIIPVLIGVFTLGLGDGFIILFIRSILWYLLFNQGPSTWIGVPMNFIALGIFMAIVWFFTKKKFSIKNYTVGVVLAAIASVLVMMVLNVFYALPLYRLAAGFDVDKIFVGATHLFNMGSLSVTLNPTYLLTVVLPFNALQYIIFALVFGLIVAVFKKNKVVKFYNA</sequence>
<dbReference type="AlphaFoldDB" id="A0A0B8QTP1"/>
<comment type="caution">
    <text evidence="9">The sequence shown here is derived from an EMBL/GenBank/DDBJ whole genome shotgun (WGS) entry which is preliminary data.</text>
</comment>
<dbReference type="InterPro" id="IPR025720">
    <property type="entry name" value="RibU"/>
</dbReference>
<keyword evidence="4" id="KW-1003">Cell membrane</keyword>
<keyword evidence="6 8" id="KW-1133">Transmembrane helix</keyword>
<comment type="subcellular location">
    <subcellularLocation>
        <location evidence="1">Cell membrane</location>
        <topology evidence="1">Multi-pass membrane protein</topology>
    </subcellularLocation>
</comment>
<protein>
    <submittedName>
        <fullName evidence="9">Predicted membrane protein</fullName>
    </submittedName>
</protein>
<dbReference type="Proteomes" id="UP000031847">
    <property type="component" value="Unassembled WGS sequence"/>
</dbReference>
<evidence type="ECO:0000313" key="10">
    <source>
        <dbReference type="Proteomes" id="UP000031847"/>
    </source>
</evidence>
<dbReference type="Pfam" id="PF12822">
    <property type="entry name" value="ECF_trnsprt"/>
    <property type="match status" value="1"/>
</dbReference>
<feature type="transmembrane region" description="Helical" evidence="8">
    <location>
        <begin position="93"/>
        <end position="122"/>
    </location>
</feature>
<feature type="transmembrane region" description="Helical" evidence="8">
    <location>
        <begin position="128"/>
        <end position="150"/>
    </location>
</feature>
<keyword evidence="5 8" id="KW-0812">Transmembrane</keyword>
<dbReference type="GO" id="GO:0005886">
    <property type="term" value="C:plasma membrane"/>
    <property type="evidence" value="ECO:0007669"/>
    <property type="project" value="UniProtKB-SubCell"/>
</dbReference>
<feature type="transmembrane region" description="Helical" evidence="8">
    <location>
        <begin position="219"/>
        <end position="246"/>
    </location>
</feature>
<proteinExistence type="inferred from homology"/>
<dbReference type="InterPro" id="IPR024529">
    <property type="entry name" value="ECF_trnsprt_substrate-spec"/>
</dbReference>
<dbReference type="PANTHER" id="PTHR38438">
    <property type="entry name" value="RIBOFLAVIN TRANSPORTER RIBU"/>
    <property type="match status" value="1"/>
</dbReference>
<comment type="similarity">
    <text evidence="2">Belongs to the prokaryotic riboflavin transporter (P-RFT) (TC 2.A.87) family.</text>
</comment>
<feature type="transmembrane region" description="Helical" evidence="8">
    <location>
        <begin position="58"/>
        <end position="81"/>
    </location>
</feature>
<evidence type="ECO:0000256" key="1">
    <source>
        <dbReference type="ARBA" id="ARBA00004651"/>
    </source>
</evidence>
<evidence type="ECO:0000256" key="6">
    <source>
        <dbReference type="ARBA" id="ARBA00022989"/>
    </source>
</evidence>
<feature type="transmembrane region" description="Helical" evidence="8">
    <location>
        <begin position="162"/>
        <end position="184"/>
    </location>
</feature>
<reference evidence="9 10" key="1">
    <citation type="submission" date="2015-01" db="EMBL/GenBank/DDBJ databases">
        <title>Lactococcus lactis subsp.lactis JCM 5805 whole genome shotgun sequence.</title>
        <authorList>
            <person name="Fujii T."/>
            <person name="Tomita Y."/>
            <person name="Ikushima S."/>
            <person name="Fujiwara D."/>
        </authorList>
    </citation>
    <scope>NUCLEOTIDE SEQUENCE [LARGE SCALE GENOMIC DNA]</scope>
    <source>
        <strain evidence="9 10">JCM 5805</strain>
    </source>
</reference>
<organism evidence="9 10">
    <name type="scientific">Lactococcus lactis subsp. lactis</name>
    <name type="common">Streptococcus lactis</name>
    <dbReference type="NCBI Taxonomy" id="1360"/>
    <lineage>
        <taxon>Bacteria</taxon>
        <taxon>Bacillati</taxon>
        <taxon>Bacillota</taxon>
        <taxon>Bacilli</taxon>
        <taxon>Lactobacillales</taxon>
        <taxon>Streptococcaceae</taxon>
        <taxon>Lactococcus</taxon>
    </lineage>
</organism>